<organism evidence="4">
    <name type="scientific">Medicago truncatula</name>
    <name type="common">Barrel medic</name>
    <name type="synonym">Medicago tribuloides</name>
    <dbReference type="NCBI Taxonomy" id="3880"/>
    <lineage>
        <taxon>Eukaryota</taxon>
        <taxon>Viridiplantae</taxon>
        <taxon>Streptophyta</taxon>
        <taxon>Embryophyta</taxon>
        <taxon>Tracheophyta</taxon>
        <taxon>Spermatophyta</taxon>
        <taxon>Magnoliopsida</taxon>
        <taxon>eudicotyledons</taxon>
        <taxon>Gunneridae</taxon>
        <taxon>Pentapetalae</taxon>
        <taxon>rosids</taxon>
        <taxon>fabids</taxon>
        <taxon>Fabales</taxon>
        <taxon>Fabaceae</taxon>
        <taxon>Papilionoideae</taxon>
        <taxon>50 kb inversion clade</taxon>
        <taxon>NPAAA clade</taxon>
        <taxon>Hologalegina</taxon>
        <taxon>IRL clade</taxon>
        <taxon>Trifolieae</taxon>
        <taxon>Medicago</taxon>
    </lineage>
</organism>
<dbReference type="EMBL" id="PSQE01000004">
    <property type="protein sequence ID" value="RHN63452.1"/>
    <property type="molecule type" value="Genomic_DNA"/>
</dbReference>
<feature type="repeat" description="PPR" evidence="2">
    <location>
        <begin position="487"/>
        <end position="517"/>
    </location>
</feature>
<dbReference type="NCBIfam" id="TIGR00756">
    <property type="entry name" value="PPR"/>
    <property type="match status" value="4"/>
</dbReference>
<accession>A0A396ID11</accession>
<dbReference type="InterPro" id="IPR002885">
    <property type="entry name" value="PPR_rpt"/>
</dbReference>
<dbReference type="InterPro" id="IPR044578">
    <property type="entry name" value="BIR6-like"/>
</dbReference>
<feature type="repeat" description="PPR" evidence="2">
    <location>
        <begin position="452"/>
        <end position="486"/>
    </location>
</feature>
<dbReference type="PANTHER" id="PTHR47003:SF2">
    <property type="entry name" value="OS01G0970900 PROTEIN"/>
    <property type="match status" value="1"/>
</dbReference>
<evidence type="ECO:0000256" key="2">
    <source>
        <dbReference type="PROSITE-ProRule" id="PRU00708"/>
    </source>
</evidence>
<dbReference type="Gene3D" id="1.25.40.10">
    <property type="entry name" value="Tetratricopeptide repeat domain"/>
    <property type="match status" value="4"/>
</dbReference>
<gene>
    <name evidence="4" type="ORF">MtrunA17_Chr4g0058421</name>
</gene>
<dbReference type="GO" id="GO:0008380">
    <property type="term" value="P:RNA splicing"/>
    <property type="evidence" value="ECO:0007669"/>
    <property type="project" value="InterPro"/>
</dbReference>
<feature type="repeat" description="PPR" evidence="2">
    <location>
        <begin position="557"/>
        <end position="591"/>
    </location>
</feature>
<evidence type="ECO:0000313" key="4">
    <source>
        <dbReference type="EMBL" id="RHN63452.1"/>
    </source>
</evidence>
<dbReference type="Pfam" id="PF17177">
    <property type="entry name" value="PPR_long"/>
    <property type="match status" value="1"/>
</dbReference>
<proteinExistence type="predicted"/>
<feature type="domain" description="PROP1-like PPR" evidence="3">
    <location>
        <begin position="358"/>
        <end position="506"/>
    </location>
</feature>
<feature type="repeat" description="PPR" evidence="2">
    <location>
        <begin position="345"/>
        <end position="379"/>
    </location>
</feature>
<evidence type="ECO:0000256" key="1">
    <source>
        <dbReference type="ARBA" id="ARBA00022737"/>
    </source>
</evidence>
<dbReference type="InterPro" id="IPR011990">
    <property type="entry name" value="TPR-like_helical_dom_sf"/>
</dbReference>
<comment type="caution">
    <text evidence="4">The sequence shown here is derived from an EMBL/GenBank/DDBJ whole genome shotgun (WGS) entry which is preliminary data.</text>
</comment>
<dbReference type="Pfam" id="PF01535">
    <property type="entry name" value="PPR"/>
    <property type="match status" value="1"/>
</dbReference>
<dbReference type="PROSITE" id="PS51375">
    <property type="entry name" value="PPR"/>
    <property type="match status" value="6"/>
</dbReference>
<dbReference type="PANTHER" id="PTHR47003">
    <property type="entry name" value="OS01G0970900 PROTEIN"/>
    <property type="match status" value="1"/>
</dbReference>
<protein>
    <submittedName>
        <fullName evidence="4">Putative tetratricopeptide-like helical domain, pentacotripeptide-repeat region of PROPR</fullName>
    </submittedName>
</protein>
<sequence length="684" mass="79076">MTFLSAVFRSIYPQNKTHRSTLNPSKNTTFVSAQQFHLRNKHNTFTMNRMKAITSSLRYLKSSSLATRVLATRNQVSHFSSSSFSLPLLNRSKDLLCFHNNHQKHYFSSKPNMILERVFTNDWSEELEKELEACRESLTHETVVYVLKRLDKNPIKVFTFFNWVSEKEWFMASSSVYSLVLRVLASNKEMKEFWIVLRAMKEKGFYLDEETYLTISTGLKRENLKSDIVALSHFYKGMLEQNAMQNVVKKVVGIISGSDWDDKVENELEKVKIQLSDNFVIRVMKELRDSPLKAYKFFHWVGKQSGYQQNTVTYNAVARVLPRMESIEEFWSILEEMKSVGHELDLDTYIKISRQLQKNKMMEDAVKLYEHMMDSSYKPSVLDCIMLLKSISASDKPNLDLVFRVAKKFESSGYTLSKAVYDGIHRSLTSAGKFDEAEKIVETMKNAGYEPDNITYSQLIFGLCKTGRFEEALKVIDDMKANNIWVDIKTWTILIQGYCDAGKLDDALFSLYKMIETKDADAELLEVLVEGFLKQKRIDGAYKLLLEISTKCRTCPRQATFKKLIDSLLGVRKFEEALDLLRLMKSKQYPPYHEPFVSHISKFGTMEDAAEFLRVLSLKNYPSHTVYLQIFESLFQEGRLSEAKDLLYKCPHHIRKHSKISELFGSSKSQTAETQATDSQIAAT</sequence>
<dbReference type="AlphaFoldDB" id="A0A396ID11"/>
<dbReference type="Proteomes" id="UP000265566">
    <property type="component" value="Chromosome 4"/>
</dbReference>
<dbReference type="InterPro" id="IPR033443">
    <property type="entry name" value="PROP1-like_PPR_dom"/>
</dbReference>
<name>A0A396ID11_MEDTR</name>
<keyword evidence="1" id="KW-0677">Repeat</keyword>
<feature type="repeat" description="PPR" evidence="2">
    <location>
        <begin position="417"/>
        <end position="451"/>
    </location>
</feature>
<dbReference type="SUPFAM" id="SSF48452">
    <property type="entry name" value="TPR-like"/>
    <property type="match status" value="1"/>
</dbReference>
<dbReference type="Gramene" id="rna26151">
    <property type="protein sequence ID" value="RHN63452.1"/>
    <property type="gene ID" value="gene26151"/>
</dbReference>
<evidence type="ECO:0000259" key="3">
    <source>
        <dbReference type="Pfam" id="PF17177"/>
    </source>
</evidence>
<reference evidence="4" key="1">
    <citation type="journal article" date="2018" name="Nat. Plants">
        <title>Whole-genome landscape of Medicago truncatula symbiotic genes.</title>
        <authorList>
            <person name="Pecrix Y."/>
            <person name="Gamas P."/>
            <person name="Carrere S."/>
        </authorList>
    </citation>
    <scope>NUCLEOTIDE SEQUENCE</scope>
    <source>
        <tissue evidence="4">Leaves</tissue>
    </source>
</reference>
<feature type="repeat" description="PPR" evidence="2">
    <location>
        <begin position="310"/>
        <end position="344"/>
    </location>
</feature>